<dbReference type="InterPro" id="IPR052356">
    <property type="entry name" value="Thiol_S-MT"/>
</dbReference>
<dbReference type="SUPFAM" id="SSF53335">
    <property type="entry name" value="S-adenosyl-L-methionine-dependent methyltransferases"/>
    <property type="match status" value="1"/>
</dbReference>
<dbReference type="AlphaFoldDB" id="A0A934N6A0"/>
<dbReference type="PANTHER" id="PTHR45036:SF1">
    <property type="entry name" value="METHYLTRANSFERASE LIKE 7A"/>
    <property type="match status" value="1"/>
</dbReference>
<keyword evidence="2" id="KW-0489">Methyltransferase</keyword>
<name>A0A934N6A0_9BACT</name>
<gene>
    <name evidence="2" type="ORF">JF888_03615</name>
</gene>
<protein>
    <submittedName>
        <fullName evidence="2">Class I SAM-dependent methyltransferase</fullName>
    </submittedName>
</protein>
<dbReference type="EMBL" id="JAEKNQ010000019">
    <property type="protein sequence ID" value="MBJ7602270.1"/>
    <property type="molecule type" value="Genomic_DNA"/>
</dbReference>
<evidence type="ECO:0000313" key="2">
    <source>
        <dbReference type="EMBL" id="MBJ7602270.1"/>
    </source>
</evidence>
<dbReference type="Gene3D" id="3.40.50.150">
    <property type="entry name" value="Vaccinia Virus protein VP39"/>
    <property type="match status" value="1"/>
</dbReference>
<organism evidence="2 3">
    <name type="scientific">Candidatus Dormiibacter inghamiae</name>
    <dbReference type="NCBI Taxonomy" id="3127013"/>
    <lineage>
        <taxon>Bacteria</taxon>
        <taxon>Bacillati</taxon>
        <taxon>Candidatus Dormiibacterota</taxon>
        <taxon>Candidatus Dormibacteria</taxon>
        <taxon>Candidatus Dormibacterales</taxon>
        <taxon>Candidatus Dormibacteraceae</taxon>
        <taxon>Candidatus Dormiibacter</taxon>
    </lineage>
</organism>
<dbReference type="PANTHER" id="PTHR45036">
    <property type="entry name" value="METHYLTRANSFERASE LIKE 7B"/>
    <property type="match status" value="1"/>
</dbReference>
<sequence length="193" mass="21759">MAPRYDNGMAFVERILFAGGREWVCAQAEGRVLEIAVGTGRNLPFYPPNVCVIGIEFSPAMLEIGRRRGAELGIEVDLREGDAQALDFHDESFDTVVITLALCSIPDDRKTVVEAWRVLRPGGRLLLLEHVRSPLLAVRWLQRIVDFFTVRFEGDHLLREPLEQLRVAGFVVDRLQRSKLGIVERVAARKPSL</sequence>
<keyword evidence="2" id="KW-0808">Transferase</keyword>
<dbReference type="GO" id="GO:0008757">
    <property type="term" value="F:S-adenosylmethionine-dependent methyltransferase activity"/>
    <property type="evidence" value="ECO:0007669"/>
    <property type="project" value="InterPro"/>
</dbReference>
<evidence type="ECO:0000313" key="3">
    <source>
        <dbReference type="Proteomes" id="UP000620075"/>
    </source>
</evidence>
<dbReference type="InterPro" id="IPR013216">
    <property type="entry name" value="Methyltransf_11"/>
</dbReference>
<dbReference type="GO" id="GO:0032259">
    <property type="term" value="P:methylation"/>
    <property type="evidence" value="ECO:0007669"/>
    <property type="project" value="UniProtKB-KW"/>
</dbReference>
<reference evidence="2 3" key="1">
    <citation type="submission" date="2020-10" db="EMBL/GenBank/DDBJ databases">
        <title>Ca. Dormibacterota MAGs.</title>
        <authorList>
            <person name="Montgomery K."/>
        </authorList>
    </citation>
    <scope>NUCLEOTIDE SEQUENCE [LARGE SCALE GENOMIC DNA]</scope>
    <source>
        <strain evidence="2">SC8811_S16_3</strain>
    </source>
</reference>
<dbReference type="Pfam" id="PF08241">
    <property type="entry name" value="Methyltransf_11"/>
    <property type="match status" value="1"/>
</dbReference>
<accession>A0A934N6A0</accession>
<dbReference type="CDD" id="cd02440">
    <property type="entry name" value="AdoMet_MTases"/>
    <property type="match status" value="1"/>
</dbReference>
<comment type="caution">
    <text evidence="2">The sequence shown here is derived from an EMBL/GenBank/DDBJ whole genome shotgun (WGS) entry which is preliminary data.</text>
</comment>
<evidence type="ECO:0000259" key="1">
    <source>
        <dbReference type="Pfam" id="PF08241"/>
    </source>
</evidence>
<dbReference type="InterPro" id="IPR029063">
    <property type="entry name" value="SAM-dependent_MTases_sf"/>
</dbReference>
<proteinExistence type="predicted"/>
<feature type="domain" description="Methyltransferase type 11" evidence="1">
    <location>
        <begin position="33"/>
        <end position="126"/>
    </location>
</feature>
<dbReference type="Proteomes" id="UP000620075">
    <property type="component" value="Unassembled WGS sequence"/>
</dbReference>